<dbReference type="GO" id="GO:0004042">
    <property type="term" value="F:L-glutamate N-acetyltransferase activity"/>
    <property type="evidence" value="ECO:0007669"/>
    <property type="project" value="UniProtKB-UniRule"/>
</dbReference>
<feature type="active site" description="Nucleophile" evidence="10">
    <location>
        <position position="182"/>
    </location>
</feature>
<evidence type="ECO:0000256" key="3">
    <source>
        <dbReference type="ARBA" id="ARBA00011475"/>
    </source>
</evidence>
<gene>
    <name evidence="10" type="primary">argJ</name>
    <name evidence="11" type="ORF">FRUB_03287</name>
</gene>
<feature type="binding site" evidence="10">
    <location>
        <position position="387"/>
    </location>
    <ligand>
        <name>substrate</name>
    </ligand>
</feature>
<accession>A0A225DYS1</accession>
<dbReference type="InterPro" id="IPR042195">
    <property type="entry name" value="ArgJ_beta_C"/>
</dbReference>
<dbReference type="InterPro" id="IPR016117">
    <property type="entry name" value="ArgJ-like_dom_sf"/>
</dbReference>
<protein>
    <recommendedName>
        <fullName evidence="10">Arginine biosynthesis bifunctional protein ArgJ</fullName>
    </recommendedName>
    <domain>
        <recommendedName>
            <fullName evidence="10">Glutamate N-acetyltransferase</fullName>
            <ecNumber evidence="10">2.3.1.35</ecNumber>
        </recommendedName>
        <alternativeName>
            <fullName evidence="10">Ornithine acetyltransferase</fullName>
            <shortName evidence="10">OATase</shortName>
        </alternativeName>
        <alternativeName>
            <fullName evidence="10">Ornithine transacetylase</fullName>
        </alternativeName>
    </domain>
    <domain>
        <recommendedName>
            <fullName evidence="10">Amino-acid acetyltransferase</fullName>
            <ecNumber evidence="10">2.3.1.1</ecNumber>
        </recommendedName>
        <alternativeName>
            <fullName evidence="10">N-acetylglutamate synthase</fullName>
            <shortName evidence="10">AGSase</shortName>
        </alternativeName>
    </domain>
    <component>
        <recommendedName>
            <fullName evidence="10">Arginine biosynthesis bifunctional protein ArgJ alpha chain</fullName>
        </recommendedName>
    </component>
    <component>
        <recommendedName>
            <fullName evidence="10">Arginine biosynthesis bifunctional protein ArgJ beta chain</fullName>
        </recommendedName>
    </component>
</protein>
<evidence type="ECO:0000256" key="9">
    <source>
        <dbReference type="ARBA" id="ARBA00023315"/>
    </source>
</evidence>
<dbReference type="Gene3D" id="3.60.70.12">
    <property type="entry name" value="L-amino peptidase D-ALA esterase/amidase"/>
    <property type="match status" value="1"/>
</dbReference>
<comment type="catalytic activity">
    <reaction evidence="10">
        <text>N(2)-acetyl-L-ornithine + L-glutamate = N-acetyl-L-glutamate + L-ornithine</text>
        <dbReference type="Rhea" id="RHEA:15349"/>
        <dbReference type="ChEBI" id="CHEBI:29985"/>
        <dbReference type="ChEBI" id="CHEBI:44337"/>
        <dbReference type="ChEBI" id="CHEBI:46911"/>
        <dbReference type="ChEBI" id="CHEBI:57805"/>
        <dbReference type="EC" id="2.3.1.35"/>
    </reaction>
</comment>
<feature type="binding site" evidence="10">
    <location>
        <position position="182"/>
    </location>
    <ligand>
        <name>substrate</name>
    </ligand>
</feature>
<organism evidence="11 12">
    <name type="scientific">Fimbriiglobus ruber</name>
    <dbReference type="NCBI Taxonomy" id="1908690"/>
    <lineage>
        <taxon>Bacteria</taxon>
        <taxon>Pseudomonadati</taxon>
        <taxon>Planctomycetota</taxon>
        <taxon>Planctomycetia</taxon>
        <taxon>Gemmatales</taxon>
        <taxon>Gemmataceae</taxon>
        <taxon>Fimbriiglobus</taxon>
    </lineage>
</organism>
<evidence type="ECO:0000313" key="11">
    <source>
        <dbReference type="EMBL" id="OWK43688.1"/>
    </source>
</evidence>
<dbReference type="UniPathway" id="UPA00068">
    <property type="reaction ID" value="UER00106"/>
</dbReference>
<sequence>MNDWHLARGYKYAGIVSGLRTEPNRRDLAVVVSDTPATAAGVFTQNRVCAAPVHISRARLPRTDARAIVICSGNANACTGDQGMRDAERMAELVAREIDCQPNQVLVASTGVIGRPLPMPVLEAGIPKAVAAVRDGRDALDHAAHAILTTDTKIKVSTRKLGDYSVTGFAKGAAMIGPNMATMLGFVLTDAPLPADFLHTTLKRAADQTFNCISVEGHTSTNDTVFMLANGTGSPLAGAELEAFEPAIHAVCADLARQIAADAEGANHLITLDVDGCRSDHDARTIAKAVAESALVKTAVFGADPNWGRVVSAAGYAGVPFEEKDLSLWMGDLLLYRDGQPLPFDATAASGYLKHNRDVHFRLKFKLGTGRCTFYTCDLTHEYVTLNADYTT</sequence>
<comment type="pathway">
    <text evidence="10">Amino-acid biosynthesis; L-arginine biosynthesis; N(2)-acetyl-L-ornithine from L-glutamate: step 1/4.</text>
</comment>
<dbReference type="CDD" id="cd02152">
    <property type="entry name" value="OAT"/>
    <property type="match status" value="1"/>
</dbReference>
<dbReference type="EC" id="2.3.1.35" evidence="10"/>
<comment type="similarity">
    <text evidence="2 10">Belongs to the ArgJ family.</text>
</comment>
<keyword evidence="7 10" id="KW-0808">Transferase</keyword>
<dbReference type="SUPFAM" id="SSF56266">
    <property type="entry name" value="DmpA/ArgJ-like"/>
    <property type="match status" value="1"/>
</dbReference>
<comment type="caution">
    <text evidence="11">The sequence shown here is derived from an EMBL/GenBank/DDBJ whole genome shotgun (WGS) entry which is preliminary data.</text>
</comment>
<evidence type="ECO:0000256" key="10">
    <source>
        <dbReference type="HAMAP-Rule" id="MF_01106"/>
    </source>
</evidence>
<evidence type="ECO:0000256" key="7">
    <source>
        <dbReference type="ARBA" id="ARBA00022679"/>
    </source>
</evidence>
<comment type="function">
    <text evidence="10">Catalyzes two activities which are involved in the cyclic version of arginine biosynthesis: the synthesis of N-acetylglutamate from glutamate and acetyl-CoA as the acetyl donor, and of ornithine by transacetylation between N(2)-acetylornithine and glutamate.</text>
</comment>
<name>A0A225DYS1_9BACT</name>
<dbReference type="RefSeq" id="WP_088254511.1">
    <property type="nucleotide sequence ID" value="NZ_NIDE01000004.1"/>
</dbReference>
<dbReference type="EC" id="2.3.1.1" evidence="10"/>
<keyword evidence="9 10" id="KW-0012">Acyltransferase</keyword>
<comment type="subcellular location">
    <subcellularLocation>
        <location evidence="1 10">Cytoplasm</location>
    </subcellularLocation>
</comment>
<dbReference type="GO" id="GO:0006592">
    <property type="term" value="P:ornithine biosynthetic process"/>
    <property type="evidence" value="ECO:0007669"/>
    <property type="project" value="TreeGrafter"/>
</dbReference>
<evidence type="ECO:0000256" key="2">
    <source>
        <dbReference type="ARBA" id="ARBA00006774"/>
    </source>
</evidence>
<feature type="binding site" evidence="10">
    <location>
        <position position="264"/>
    </location>
    <ligand>
        <name>substrate</name>
    </ligand>
</feature>
<evidence type="ECO:0000313" key="12">
    <source>
        <dbReference type="Proteomes" id="UP000214646"/>
    </source>
</evidence>
<evidence type="ECO:0000256" key="8">
    <source>
        <dbReference type="ARBA" id="ARBA00022813"/>
    </source>
</evidence>
<keyword evidence="10" id="KW-0511">Multifunctional enzyme</keyword>
<feature type="site" description="Involved in the stabilization of negative charge on the oxyanion by the formation of the oxyanion hole" evidence="10">
    <location>
        <position position="111"/>
    </location>
</feature>
<dbReference type="HAMAP" id="MF_01106">
    <property type="entry name" value="ArgJ"/>
    <property type="match status" value="1"/>
</dbReference>
<evidence type="ECO:0000256" key="6">
    <source>
        <dbReference type="ARBA" id="ARBA00022605"/>
    </source>
</evidence>
<feature type="chain" id="PRO_5023391740" description="Arginine biosynthesis bifunctional protein ArgJ alpha chain" evidence="10">
    <location>
        <begin position="1"/>
        <end position="181"/>
    </location>
</feature>
<keyword evidence="5 10" id="KW-0055">Arginine biosynthesis</keyword>
<dbReference type="Gene3D" id="3.10.20.340">
    <property type="entry name" value="ArgJ beta chain, C-terminal domain"/>
    <property type="match status" value="1"/>
</dbReference>
<dbReference type="PANTHER" id="PTHR23100">
    <property type="entry name" value="ARGININE BIOSYNTHESIS BIFUNCTIONAL PROTEIN ARGJ"/>
    <property type="match status" value="1"/>
</dbReference>
<comment type="pathway">
    <text evidence="10">Amino-acid biosynthesis; L-arginine biosynthesis; L-ornithine and N-acetyl-L-glutamate from L-glutamate and N(2)-acetyl-L-ornithine (cyclic): step 1/1.</text>
</comment>
<dbReference type="InterPro" id="IPR002813">
    <property type="entry name" value="Arg_biosynth_ArgJ"/>
</dbReference>
<dbReference type="NCBIfam" id="NF003802">
    <property type="entry name" value="PRK05388.1"/>
    <property type="match status" value="1"/>
</dbReference>
<proteinExistence type="inferred from homology"/>
<reference evidence="12" key="1">
    <citation type="submission" date="2017-06" db="EMBL/GenBank/DDBJ databases">
        <title>Genome analysis of Fimbriiglobus ruber SP5, the first member of the order Planctomycetales with confirmed chitinolytic capability.</title>
        <authorList>
            <person name="Ravin N.V."/>
            <person name="Rakitin A.L."/>
            <person name="Ivanova A.A."/>
            <person name="Beletsky A.V."/>
            <person name="Kulichevskaya I.S."/>
            <person name="Mardanov A.V."/>
            <person name="Dedysh S.N."/>
        </authorList>
    </citation>
    <scope>NUCLEOTIDE SEQUENCE [LARGE SCALE GENOMIC DNA]</scope>
    <source>
        <strain evidence="12">SP5</strain>
    </source>
</reference>
<evidence type="ECO:0000256" key="4">
    <source>
        <dbReference type="ARBA" id="ARBA00022490"/>
    </source>
</evidence>
<feature type="binding site" evidence="10">
    <location>
        <position position="392"/>
    </location>
    <ligand>
        <name>substrate</name>
    </ligand>
</feature>
<feature type="site" description="Involved in the stabilization of negative charge on the oxyanion by the formation of the oxyanion hole" evidence="10">
    <location>
        <position position="110"/>
    </location>
</feature>
<dbReference type="FunFam" id="3.10.20.340:FF:000003">
    <property type="entry name" value="Arginine biosynthesis bifunctional protein ArgJ"/>
    <property type="match status" value="1"/>
</dbReference>
<evidence type="ECO:0000256" key="5">
    <source>
        <dbReference type="ARBA" id="ARBA00022571"/>
    </source>
</evidence>
<keyword evidence="4 10" id="KW-0963">Cytoplasm</keyword>
<dbReference type="EMBL" id="NIDE01000004">
    <property type="protein sequence ID" value="OWK43688.1"/>
    <property type="molecule type" value="Genomic_DNA"/>
</dbReference>
<dbReference type="GO" id="GO:0004358">
    <property type="term" value="F:L-glutamate N-acetyltransferase activity, acting on acetyl-L-ornithine as donor"/>
    <property type="evidence" value="ECO:0007669"/>
    <property type="project" value="UniProtKB-UniRule"/>
</dbReference>
<dbReference type="FunFam" id="3.60.70.12:FF:000001">
    <property type="entry name" value="Arginine biosynthesis bifunctional protein ArgJ, chloroplastic"/>
    <property type="match status" value="1"/>
</dbReference>
<dbReference type="GO" id="GO:0005737">
    <property type="term" value="C:cytoplasm"/>
    <property type="evidence" value="ECO:0007669"/>
    <property type="project" value="UniProtKB-SubCell"/>
</dbReference>
<feature type="binding site" evidence="10">
    <location>
        <position position="149"/>
    </location>
    <ligand>
        <name>substrate</name>
    </ligand>
</feature>
<dbReference type="PANTHER" id="PTHR23100:SF0">
    <property type="entry name" value="ARGININE BIOSYNTHESIS BIFUNCTIONAL PROTEIN ARGJ, MITOCHONDRIAL"/>
    <property type="match status" value="1"/>
</dbReference>
<feature type="chain" id="PRO_5023391739" description="Arginine biosynthesis bifunctional protein ArgJ beta chain" evidence="10">
    <location>
        <begin position="182"/>
        <end position="392"/>
    </location>
</feature>
<dbReference type="AlphaFoldDB" id="A0A225DYS1"/>
<dbReference type="OrthoDB" id="9804242at2"/>
<keyword evidence="8 10" id="KW-0068">Autocatalytic cleavage</keyword>
<feature type="site" description="Cleavage; by autolysis" evidence="10">
    <location>
        <begin position="181"/>
        <end position="182"/>
    </location>
</feature>
<comment type="subunit">
    <text evidence="3 10">Heterotetramer of two alpha and two beta chains.</text>
</comment>
<dbReference type="GO" id="GO:0006526">
    <property type="term" value="P:L-arginine biosynthetic process"/>
    <property type="evidence" value="ECO:0007669"/>
    <property type="project" value="UniProtKB-UniRule"/>
</dbReference>
<keyword evidence="12" id="KW-1185">Reference proteome</keyword>
<dbReference type="Pfam" id="PF01960">
    <property type="entry name" value="ArgJ"/>
    <property type="match status" value="1"/>
</dbReference>
<feature type="binding site" evidence="10">
    <location>
        <position position="171"/>
    </location>
    <ligand>
        <name>substrate</name>
    </ligand>
</feature>
<keyword evidence="6 10" id="KW-0028">Amino-acid biosynthesis</keyword>
<evidence type="ECO:0000256" key="1">
    <source>
        <dbReference type="ARBA" id="ARBA00004496"/>
    </source>
</evidence>
<comment type="catalytic activity">
    <reaction evidence="10">
        <text>L-glutamate + acetyl-CoA = N-acetyl-L-glutamate + CoA + H(+)</text>
        <dbReference type="Rhea" id="RHEA:24292"/>
        <dbReference type="ChEBI" id="CHEBI:15378"/>
        <dbReference type="ChEBI" id="CHEBI:29985"/>
        <dbReference type="ChEBI" id="CHEBI:44337"/>
        <dbReference type="ChEBI" id="CHEBI:57287"/>
        <dbReference type="ChEBI" id="CHEBI:57288"/>
        <dbReference type="EC" id="2.3.1.1"/>
    </reaction>
</comment>
<dbReference type="NCBIfam" id="TIGR00120">
    <property type="entry name" value="ArgJ"/>
    <property type="match status" value="1"/>
</dbReference>
<dbReference type="Proteomes" id="UP000214646">
    <property type="component" value="Unassembled WGS sequence"/>
</dbReference>